<evidence type="ECO:0000256" key="2">
    <source>
        <dbReference type="ARBA" id="ARBA00010581"/>
    </source>
</evidence>
<gene>
    <name evidence="11" type="primary">cox3</name>
</gene>
<dbReference type="EMBL" id="MN095192">
    <property type="protein sequence ID" value="QJD07080.1"/>
    <property type="molecule type" value="Genomic_DNA"/>
</dbReference>
<sequence length="216" mass="24494">MSWLPLFNSFSLFLLLVSAILWKLSGLAVFVCLMVLGCVYLWVETKGRVIFHFLDSFWMFILSEVIAFCSLLTCTLWFEVPQVEALSHFSEIPLFGCFLLLGSSITATAYHYTADRAAVSGAHILATLGLGCGFVLLQLVEFSECTTTILSSVYHACCFATVGLHFMHVVIGIGLITWLFFISMSGIPHFYDNLIIWYWHFVDYIWLLVYTVVYLC</sequence>
<dbReference type="InterPro" id="IPR000298">
    <property type="entry name" value="Cyt_c_oxidase-like_su3"/>
</dbReference>
<accession>A0A6M3RF97</accession>
<protein>
    <recommendedName>
        <fullName evidence="3 8">Cytochrome c oxidase subunit 3</fullName>
    </recommendedName>
</protein>
<comment type="function">
    <text evidence="8">Component of the cytochrome c oxidase, the last enzyme in the mitochondrial electron transport chain which drives oxidative phosphorylation. The respiratory chain contains 3 multisubunit complexes succinate dehydrogenase (complex II, CII), ubiquinol-cytochrome c oxidoreductase (cytochrome b-c1 complex, complex III, CIII) and cytochrome c oxidase (complex IV, CIV), that cooperate to transfer electrons derived from NADH and succinate to molecular oxygen, creating an electrochemical gradient over the inner membrane that drives transmembrane transport and the ATP synthase. Cytochrome c oxidase is the component of the respiratory chain that catalyzes the reduction of oxygen to water. Electrons originating from reduced cytochrome c in the intermembrane space (IMS) are transferred via the dinuclear copper A center (CU(A)) of subunit 2 and heme A of subunit 1 to the active site in subunit 1, a binuclear center (BNC) formed by heme A3 and copper B (CU(B)). The BNC reduces molecular oxygen to 2 water molecules using 4 electrons from cytochrome c in the IMS and 4 protons from the mitochondrial matrix.</text>
</comment>
<feature type="domain" description="Heme-copper oxidase subunit III family profile" evidence="10">
    <location>
        <begin position="1"/>
        <end position="216"/>
    </location>
</feature>
<dbReference type="GO" id="GO:0004129">
    <property type="term" value="F:cytochrome-c oxidase activity"/>
    <property type="evidence" value="ECO:0007669"/>
    <property type="project" value="InterPro"/>
</dbReference>
<evidence type="ECO:0000256" key="3">
    <source>
        <dbReference type="ARBA" id="ARBA00015944"/>
    </source>
</evidence>
<keyword evidence="5" id="KW-1278">Translocase</keyword>
<keyword evidence="4 8" id="KW-0812">Transmembrane</keyword>
<proteinExistence type="inferred from homology"/>
<dbReference type="GO" id="GO:0016020">
    <property type="term" value="C:membrane"/>
    <property type="evidence" value="ECO:0007669"/>
    <property type="project" value="UniProtKB-SubCell"/>
</dbReference>
<evidence type="ECO:0000256" key="7">
    <source>
        <dbReference type="ARBA" id="ARBA00023136"/>
    </source>
</evidence>
<dbReference type="CDD" id="cd00386">
    <property type="entry name" value="Heme_Cu_Oxidase_III_like"/>
    <property type="match status" value="1"/>
</dbReference>
<dbReference type="Pfam" id="PF00510">
    <property type="entry name" value="COX3"/>
    <property type="match status" value="1"/>
</dbReference>
<feature type="transmembrane region" description="Helical" evidence="9">
    <location>
        <begin position="152"/>
        <end position="182"/>
    </location>
</feature>
<dbReference type="InterPro" id="IPR013833">
    <property type="entry name" value="Cyt_c_oxidase_su3_a-hlx"/>
</dbReference>
<reference evidence="11" key="1">
    <citation type="journal article" date="2019" name="Genes (Basel)">
        <title>Evidence for Adaptive Selection in the Mitogenome of a Mesoparasitic Monogenean Flatworm Enterogyrus malmbergi.</title>
        <authorList>
            <person name="Zhang D."/>
            <person name="Zou H."/>
            <person name="Wu S.G."/>
            <person name="Li M."/>
            <person name="Jakovlic I."/>
            <person name="Zhang J."/>
            <person name="Chen R."/>
            <person name="Li W.X."/>
            <person name="Wang G.T."/>
        </authorList>
    </citation>
    <scope>NUCLEOTIDE SEQUENCE</scope>
</reference>
<comment type="subcellular location">
    <subcellularLocation>
        <location evidence="1">Membrane</location>
        <topology evidence="1">Multi-pass membrane protein</topology>
    </subcellularLocation>
</comment>
<evidence type="ECO:0000256" key="1">
    <source>
        <dbReference type="ARBA" id="ARBA00004141"/>
    </source>
</evidence>
<dbReference type="PANTHER" id="PTHR11403:SF7">
    <property type="entry name" value="CYTOCHROME C OXIDASE SUBUNIT 3"/>
    <property type="match status" value="1"/>
</dbReference>
<keyword evidence="6 9" id="KW-1133">Transmembrane helix</keyword>
<dbReference type="AlphaFoldDB" id="A0A6M3RF97"/>
<dbReference type="PROSITE" id="PS50253">
    <property type="entry name" value="COX3"/>
    <property type="match status" value="1"/>
</dbReference>
<dbReference type="Gene3D" id="1.20.120.80">
    <property type="entry name" value="Cytochrome c oxidase, subunit III, four-helix bundle"/>
    <property type="match status" value="1"/>
</dbReference>
<evidence type="ECO:0000256" key="8">
    <source>
        <dbReference type="RuleBase" id="RU003375"/>
    </source>
</evidence>
<dbReference type="InterPro" id="IPR035973">
    <property type="entry name" value="Cyt_c_oxidase_su3-like_sf"/>
</dbReference>
<keyword evidence="7 9" id="KW-0472">Membrane</keyword>
<dbReference type="InterPro" id="IPR024791">
    <property type="entry name" value="Cyt_c/ubiquinol_Oxase_su3"/>
</dbReference>
<geneLocation type="mitochondrion" evidence="11"/>
<comment type="similarity">
    <text evidence="2 8">Belongs to the cytochrome c oxidase subunit 3 family.</text>
</comment>
<feature type="transmembrane region" description="Helical" evidence="9">
    <location>
        <begin position="194"/>
        <end position="215"/>
    </location>
</feature>
<feature type="transmembrane region" description="Helical" evidence="9">
    <location>
        <begin position="12"/>
        <end position="42"/>
    </location>
</feature>
<evidence type="ECO:0000256" key="4">
    <source>
        <dbReference type="ARBA" id="ARBA00022692"/>
    </source>
</evidence>
<name>A0A6M3RF97_9PLAT</name>
<feature type="transmembrane region" description="Helical" evidence="9">
    <location>
        <begin position="118"/>
        <end position="140"/>
    </location>
</feature>
<dbReference type="PANTHER" id="PTHR11403">
    <property type="entry name" value="CYTOCHROME C OXIDASE SUBUNIT III"/>
    <property type="match status" value="1"/>
</dbReference>
<dbReference type="GO" id="GO:0019646">
    <property type="term" value="P:aerobic electron transport chain"/>
    <property type="evidence" value="ECO:0007669"/>
    <property type="project" value="InterPro"/>
</dbReference>
<evidence type="ECO:0000256" key="9">
    <source>
        <dbReference type="SAM" id="Phobius"/>
    </source>
</evidence>
<feature type="transmembrane region" description="Helical" evidence="9">
    <location>
        <begin position="92"/>
        <end position="112"/>
    </location>
</feature>
<evidence type="ECO:0000259" key="10">
    <source>
        <dbReference type="PROSITE" id="PS50253"/>
    </source>
</evidence>
<evidence type="ECO:0000256" key="5">
    <source>
        <dbReference type="ARBA" id="ARBA00022967"/>
    </source>
</evidence>
<evidence type="ECO:0000313" key="11">
    <source>
        <dbReference type="EMBL" id="QJD07080.1"/>
    </source>
</evidence>
<dbReference type="SUPFAM" id="SSF81452">
    <property type="entry name" value="Cytochrome c oxidase subunit III-like"/>
    <property type="match status" value="1"/>
</dbReference>
<organism evidence="11">
    <name type="scientific">Ancyrocephalus mogurndae</name>
    <dbReference type="NCBI Taxonomy" id="307077"/>
    <lineage>
        <taxon>Eukaryota</taxon>
        <taxon>Metazoa</taxon>
        <taxon>Spiralia</taxon>
        <taxon>Lophotrochozoa</taxon>
        <taxon>Platyhelminthes</taxon>
        <taxon>Monogenea</taxon>
        <taxon>Monopisthocotylea</taxon>
        <taxon>Dactylogyridea</taxon>
        <taxon>Ancyrocephalidae</taxon>
        <taxon>Ancyrocephalus</taxon>
    </lineage>
</organism>
<evidence type="ECO:0000256" key="6">
    <source>
        <dbReference type="ARBA" id="ARBA00022989"/>
    </source>
</evidence>
<feature type="transmembrane region" description="Helical" evidence="9">
    <location>
        <begin position="57"/>
        <end position="80"/>
    </location>
</feature>
<keyword evidence="8 11" id="KW-0496">Mitochondrion</keyword>